<dbReference type="PANTHER" id="PTHR30523:SF33">
    <property type="entry name" value="PHOSPHOENOLPYRUVATE CARBOXYLASE 3"/>
    <property type="match status" value="1"/>
</dbReference>
<keyword evidence="2" id="KW-0963">Cytoplasm</keyword>
<dbReference type="InterPro" id="IPR018129">
    <property type="entry name" value="PEP_COase_Lys_AS"/>
</dbReference>
<gene>
    <name evidence="6" type="ORF">DUNSADRAFT_7191</name>
</gene>
<accession>A0ABQ7GLW2</accession>
<dbReference type="Pfam" id="PF00311">
    <property type="entry name" value="PEPcase"/>
    <property type="match status" value="2"/>
</dbReference>
<evidence type="ECO:0000256" key="2">
    <source>
        <dbReference type="ARBA" id="ARBA00022490"/>
    </source>
</evidence>
<keyword evidence="7" id="KW-1185">Reference proteome</keyword>
<protein>
    <submittedName>
        <fullName evidence="6">Phosphoenolpyruvate carboxylase</fullName>
    </submittedName>
</protein>
<evidence type="ECO:0000313" key="6">
    <source>
        <dbReference type="EMBL" id="KAF5835589.1"/>
    </source>
</evidence>
<evidence type="ECO:0000256" key="1">
    <source>
        <dbReference type="ARBA" id="ARBA00004496"/>
    </source>
</evidence>
<dbReference type="Proteomes" id="UP000815325">
    <property type="component" value="Unassembled WGS sequence"/>
</dbReference>
<reference evidence="6" key="1">
    <citation type="submission" date="2017-08" db="EMBL/GenBank/DDBJ databases">
        <authorList>
            <person name="Polle J.E."/>
            <person name="Barry K."/>
            <person name="Cushman J."/>
            <person name="Schmutz J."/>
            <person name="Tran D."/>
            <person name="Hathwaick L.T."/>
            <person name="Yim W.C."/>
            <person name="Jenkins J."/>
            <person name="Mckie-Krisberg Z.M."/>
            <person name="Prochnik S."/>
            <person name="Lindquist E."/>
            <person name="Dockter R.B."/>
            <person name="Adam C."/>
            <person name="Molina H."/>
            <person name="Bunkerborg J."/>
            <person name="Jin E."/>
            <person name="Buchheim M."/>
            <person name="Magnuson J."/>
        </authorList>
    </citation>
    <scope>NUCLEOTIDE SEQUENCE</scope>
    <source>
        <strain evidence="6">CCAP 19/18</strain>
    </source>
</reference>
<organism evidence="6 7">
    <name type="scientific">Dunaliella salina</name>
    <name type="common">Green alga</name>
    <name type="synonym">Protococcus salinus</name>
    <dbReference type="NCBI Taxonomy" id="3046"/>
    <lineage>
        <taxon>Eukaryota</taxon>
        <taxon>Viridiplantae</taxon>
        <taxon>Chlorophyta</taxon>
        <taxon>core chlorophytes</taxon>
        <taxon>Chlorophyceae</taxon>
        <taxon>CS clade</taxon>
        <taxon>Chlamydomonadales</taxon>
        <taxon>Dunaliellaceae</taxon>
        <taxon>Dunaliella</taxon>
    </lineage>
</organism>
<dbReference type="InterPro" id="IPR021135">
    <property type="entry name" value="PEP_COase"/>
</dbReference>
<name>A0ABQ7GLW2_DUNSA</name>
<feature type="active site" evidence="5">
    <location>
        <position position="486"/>
    </location>
</feature>
<sequence>MGDATPFSTLLRDDDSLLRSTFFKVISHHHPALAKKVDVIYALSQAWTSSNENTDFELLEKYLSSLKPEETILVASSFSHMLNLHNLTEEVNSSQTERAVRLGEVENPVRTTNKSLLKLTGVNGYSPEQVYQHLCNQQVELVLTAHPTQALRASLLKKYAHVRKELDYLHNKRMSPYEKIETMESIKSSVESAWRTDEIRRLKPTPQDEMRGGMTYVNSVIFDMIPVFHRRIDTALANLGQPRLPLRHTLFKFGSWMGGDRDGNPNVTSETTRDVVIIARLEAVNSYFQAIEKLMFDLSVWRCSPELKAYATQVAAAEERDVARVSEMRKKRNYADFWGPVPLTEPFRVVLSHLRDRLYRTREVLHQCLVHPKANVRASLLEHGALTHIDELYEPLKLMVLADLPSDSLGAYVISMARTASDVLAVVLLQRECGVRDILRVVPLFETLDDLNNAPATCRELFTNDWYKAHIKGVQECMIGYSDSGKDAGRLAAAWALYEAQENLVAVAEQHGVKLVLFHGRGGTVGRGGGPTHLAIRSQPAGTIQGTLRVTVQGEIIEQQFGEREVCFRALDLYTSAVLEACLDPPPAPKKEWREMMVHLTQMSCEEYRNLVSRRPEFVEYFYKATPVSELGRLNIGSRPAARGKQGGIETLRAIPWIFAWTQTRLHLPVWLGIGEALHKVIEEGKVDVLHDMYLNWPFFQVRVEEGKMLTPNLDLKIQLRAPYVAPLNIMQCMCLKALREYQRTGTIPGDKGYTPSDPEILDLLARDPSKDPSQHPFVSAMYDSLIITIKGIAAGMQNTG</sequence>
<dbReference type="InterPro" id="IPR033129">
    <property type="entry name" value="PEPCASE_His_AS"/>
</dbReference>
<dbReference type="PANTHER" id="PTHR30523">
    <property type="entry name" value="PHOSPHOENOLPYRUVATE CARBOXYLASE"/>
    <property type="match status" value="1"/>
</dbReference>
<dbReference type="Gene3D" id="1.20.1440.90">
    <property type="entry name" value="Phosphoenolpyruvate/pyruvate domain"/>
    <property type="match status" value="1"/>
</dbReference>
<dbReference type="PROSITE" id="PS00393">
    <property type="entry name" value="PEPCASE_2"/>
    <property type="match status" value="1"/>
</dbReference>
<dbReference type="InterPro" id="IPR015813">
    <property type="entry name" value="Pyrv/PenolPyrv_kinase-like_dom"/>
</dbReference>
<evidence type="ECO:0000256" key="5">
    <source>
        <dbReference type="PROSITE-ProRule" id="PRU10112"/>
    </source>
</evidence>
<dbReference type="PROSITE" id="PS00781">
    <property type="entry name" value="PEPCASE_1"/>
    <property type="match status" value="1"/>
</dbReference>
<evidence type="ECO:0000256" key="3">
    <source>
        <dbReference type="ARBA" id="ARBA00048995"/>
    </source>
</evidence>
<evidence type="ECO:0000256" key="4">
    <source>
        <dbReference type="PROSITE-ProRule" id="PRU10111"/>
    </source>
</evidence>
<comment type="caution">
    <text evidence="6">The sequence shown here is derived from an EMBL/GenBank/DDBJ whole genome shotgun (WGS) entry which is preliminary data.</text>
</comment>
<comment type="catalytic activity">
    <reaction evidence="3">
        <text>oxaloacetate + phosphate = phosphoenolpyruvate + hydrogencarbonate</text>
        <dbReference type="Rhea" id="RHEA:28370"/>
        <dbReference type="ChEBI" id="CHEBI:16452"/>
        <dbReference type="ChEBI" id="CHEBI:17544"/>
        <dbReference type="ChEBI" id="CHEBI:43474"/>
        <dbReference type="ChEBI" id="CHEBI:58702"/>
        <dbReference type="EC" id="4.1.1.31"/>
    </reaction>
</comment>
<comment type="subcellular location">
    <subcellularLocation>
        <location evidence="1">Cytoplasm</location>
    </subcellularLocation>
</comment>
<dbReference type="SUPFAM" id="SSF51621">
    <property type="entry name" value="Phosphoenolpyruvate/pyruvate domain"/>
    <property type="match status" value="1"/>
</dbReference>
<proteinExistence type="predicted"/>
<evidence type="ECO:0000313" key="7">
    <source>
        <dbReference type="Proteomes" id="UP000815325"/>
    </source>
</evidence>
<feature type="active site" evidence="4">
    <location>
        <position position="146"/>
    </location>
</feature>
<dbReference type="PRINTS" id="PR00150">
    <property type="entry name" value="PEPCARBXLASE"/>
</dbReference>
<dbReference type="EMBL" id="MU069698">
    <property type="protein sequence ID" value="KAF5835589.1"/>
    <property type="molecule type" value="Genomic_DNA"/>
</dbReference>